<dbReference type="Proteomes" id="UP000271188">
    <property type="component" value="Chromosome"/>
</dbReference>
<gene>
    <name evidence="1" type="ORF">NCTC10643_00306</name>
</gene>
<proteinExistence type="predicted"/>
<organism evidence="1 2">
    <name type="scientific">Mannheimia haemolytica</name>
    <name type="common">Pasteurella haemolytica</name>
    <dbReference type="NCBI Taxonomy" id="75985"/>
    <lineage>
        <taxon>Bacteria</taxon>
        <taxon>Pseudomonadati</taxon>
        <taxon>Pseudomonadota</taxon>
        <taxon>Gammaproteobacteria</taxon>
        <taxon>Pasteurellales</taxon>
        <taxon>Pasteurellaceae</taxon>
        <taxon>Mannheimia</taxon>
    </lineage>
</organism>
<evidence type="ECO:0000313" key="1">
    <source>
        <dbReference type="EMBL" id="VEI74931.1"/>
    </source>
</evidence>
<dbReference type="CDD" id="cd03025">
    <property type="entry name" value="DsbA_FrnE_like"/>
    <property type="match status" value="1"/>
</dbReference>
<dbReference type="SUPFAM" id="SSF52833">
    <property type="entry name" value="Thioredoxin-like"/>
    <property type="match status" value="1"/>
</dbReference>
<dbReference type="InterPro" id="IPR036249">
    <property type="entry name" value="Thioredoxin-like_sf"/>
</dbReference>
<dbReference type="Gene3D" id="3.40.30.10">
    <property type="entry name" value="Glutaredoxin"/>
    <property type="match status" value="1"/>
</dbReference>
<accession>A0A448T4S6</accession>
<dbReference type="RefSeq" id="WP_126301246.1">
    <property type="nucleotide sequence ID" value="NZ_LR134495.1"/>
</dbReference>
<name>A0A448T4S6_MANHA</name>
<dbReference type="AlphaFoldDB" id="A0A448T4S6"/>
<evidence type="ECO:0008006" key="3">
    <source>
        <dbReference type="Google" id="ProtNLM"/>
    </source>
</evidence>
<reference evidence="1" key="1">
    <citation type="submission" date="2018-12" db="EMBL/GenBank/DDBJ databases">
        <authorList>
            <consortium name="Pathogen Informatics"/>
        </authorList>
    </citation>
    <scope>NUCLEOTIDE SEQUENCE [LARGE SCALE GENOMIC DNA]</scope>
    <source>
        <strain evidence="1">NCTC10643</strain>
    </source>
</reference>
<sequence>MPSVKQVKIYNFTDPMMGLSYESEPFFRQLDTHFGKQVALHFVMGGLVRDVADFMIGDDFKDGKDHAFKRYNARLAQIYEAEQVISGMPIKMDRLALFDETHTSSLPLNLAFKAVEIISPHLAEPFLYRLRFATIVEQRMTTDERVLADVAVQTGIAKEAFFKAYHSDTVKHALQNDFDLRTKWGIRALPAYLFCYGDRQILKTGVLDFDGFASVIKQISDGQIVPTTPTLNTATLQHFLQKRPLVSLTEIRHAFDLADNQTVREWLGKIEQNWRWFDEEFLILE</sequence>
<evidence type="ECO:0000313" key="2">
    <source>
        <dbReference type="Proteomes" id="UP000271188"/>
    </source>
</evidence>
<protein>
    <recommendedName>
        <fullName evidence="3">DsbA family protein</fullName>
    </recommendedName>
</protein>
<dbReference type="EMBL" id="LR134495">
    <property type="protein sequence ID" value="VEI74931.1"/>
    <property type="molecule type" value="Genomic_DNA"/>
</dbReference>
<dbReference type="Pfam" id="PF13743">
    <property type="entry name" value="Thioredoxin_5"/>
    <property type="match status" value="1"/>
</dbReference>